<protein>
    <submittedName>
        <fullName evidence="2">VOC family protein</fullName>
    </submittedName>
</protein>
<dbReference type="InterPro" id="IPR029068">
    <property type="entry name" value="Glyas_Bleomycin-R_OHBP_Dase"/>
</dbReference>
<evidence type="ECO:0000259" key="1">
    <source>
        <dbReference type="PROSITE" id="PS51819"/>
    </source>
</evidence>
<accession>A0A975KA16</accession>
<dbReference type="EMBL" id="CP073910">
    <property type="protein sequence ID" value="QUT06798.1"/>
    <property type="molecule type" value="Genomic_DNA"/>
</dbReference>
<dbReference type="InterPro" id="IPR037523">
    <property type="entry name" value="VOC_core"/>
</dbReference>
<name>A0A975KA16_9SPHN</name>
<feature type="domain" description="VOC" evidence="1">
    <location>
        <begin position="6"/>
        <end position="126"/>
    </location>
</feature>
<reference evidence="2" key="1">
    <citation type="submission" date="2021-04" db="EMBL/GenBank/DDBJ databases">
        <title>Isolation of p-tert-butylphenol degrading bacteria Sphingobium phenoxybenzoativorans Tas13 from active sludge.</title>
        <authorList>
            <person name="Li Y."/>
        </authorList>
    </citation>
    <scope>NUCLEOTIDE SEQUENCE</scope>
    <source>
        <strain evidence="2">Tas13</strain>
    </source>
</reference>
<evidence type="ECO:0000313" key="2">
    <source>
        <dbReference type="EMBL" id="QUT06798.1"/>
    </source>
</evidence>
<dbReference type="RefSeq" id="WP_212610093.1">
    <property type="nucleotide sequence ID" value="NZ_CP073910.1"/>
</dbReference>
<organism evidence="2 3">
    <name type="scientific">Sphingobium phenoxybenzoativorans</name>
    <dbReference type="NCBI Taxonomy" id="1592790"/>
    <lineage>
        <taxon>Bacteria</taxon>
        <taxon>Pseudomonadati</taxon>
        <taxon>Pseudomonadota</taxon>
        <taxon>Alphaproteobacteria</taxon>
        <taxon>Sphingomonadales</taxon>
        <taxon>Sphingomonadaceae</taxon>
        <taxon>Sphingobium</taxon>
    </lineage>
</organism>
<dbReference type="KEGG" id="spph:KFK14_04970"/>
<dbReference type="SUPFAM" id="SSF54593">
    <property type="entry name" value="Glyoxalase/Bleomycin resistance protein/Dihydroxybiphenyl dioxygenase"/>
    <property type="match status" value="1"/>
</dbReference>
<dbReference type="Gene3D" id="3.10.180.10">
    <property type="entry name" value="2,3-Dihydroxybiphenyl 1,2-Dioxygenase, domain 1"/>
    <property type="match status" value="1"/>
</dbReference>
<dbReference type="AlphaFoldDB" id="A0A975KA16"/>
<dbReference type="Pfam" id="PF00903">
    <property type="entry name" value="Glyoxalase"/>
    <property type="match status" value="1"/>
</dbReference>
<gene>
    <name evidence="2" type="ORF">KFK14_04970</name>
</gene>
<proteinExistence type="predicted"/>
<sequence length="126" mass="13302">MTIGSTAQSIAFVNVTDRSRGVAFYRDVIGLDLLSSDGFGDLFAIGGAKLRLTAMPDYKPSGHPALGWEVADLTAAMAALTGRGIEFIIYPGFGQDSQGIWTSPDNSVKLAWFADPDGNVLMLSSA</sequence>
<evidence type="ECO:0000313" key="3">
    <source>
        <dbReference type="Proteomes" id="UP000681425"/>
    </source>
</evidence>
<dbReference type="Proteomes" id="UP000681425">
    <property type="component" value="Chromosome"/>
</dbReference>
<keyword evidence="3" id="KW-1185">Reference proteome</keyword>
<dbReference type="InterPro" id="IPR004360">
    <property type="entry name" value="Glyas_Fos-R_dOase_dom"/>
</dbReference>
<dbReference type="PROSITE" id="PS51819">
    <property type="entry name" value="VOC"/>
    <property type="match status" value="1"/>
</dbReference>